<dbReference type="InterPro" id="IPR001173">
    <property type="entry name" value="Glyco_trans_2-like"/>
</dbReference>
<name>A0AAV6W085_9LAMI</name>
<comment type="similarity">
    <text evidence="1 4">Belongs to the glycosyltransferase 2 family.</text>
</comment>
<dbReference type="AlphaFoldDB" id="A0AAV6W085"/>
<dbReference type="EC" id="2.4.1.83" evidence="4"/>
<dbReference type="CDD" id="cd06442">
    <property type="entry name" value="DPM1_like"/>
    <property type="match status" value="1"/>
</dbReference>
<comment type="pathway">
    <text evidence="4">Protein modification; protein glycosylation.</text>
</comment>
<dbReference type="Gene3D" id="3.90.550.10">
    <property type="entry name" value="Spore Coat Polysaccharide Biosynthesis Protein SpsA, Chain A"/>
    <property type="match status" value="1"/>
</dbReference>
<organism evidence="6 7">
    <name type="scientific">Buddleja alternifolia</name>
    <dbReference type="NCBI Taxonomy" id="168488"/>
    <lineage>
        <taxon>Eukaryota</taxon>
        <taxon>Viridiplantae</taxon>
        <taxon>Streptophyta</taxon>
        <taxon>Embryophyta</taxon>
        <taxon>Tracheophyta</taxon>
        <taxon>Spermatophyta</taxon>
        <taxon>Magnoliopsida</taxon>
        <taxon>eudicotyledons</taxon>
        <taxon>Gunneridae</taxon>
        <taxon>Pentapetalae</taxon>
        <taxon>asterids</taxon>
        <taxon>lamiids</taxon>
        <taxon>Lamiales</taxon>
        <taxon>Scrophulariaceae</taxon>
        <taxon>Buddlejeae</taxon>
        <taxon>Buddleja</taxon>
    </lineage>
</organism>
<evidence type="ECO:0000313" key="6">
    <source>
        <dbReference type="EMBL" id="KAG8362691.1"/>
    </source>
</evidence>
<gene>
    <name evidence="6" type="ORF">BUALT_BualtUnG0050200</name>
</gene>
<accession>A0AAV6W085</accession>
<keyword evidence="4" id="KW-0256">Endoplasmic reticulum</keyword>
<evidence type="ECO:0000313" key="7">
    <source>
        <dbReference type="Proteomes" id="UP000826271"/>
    </source>
</evidence>
<keyword evidence="2 4" id="KW-0328">Glycosyltransferase</keyword>
<comment type="function">
    <text evidence="4">Transfers mannose from GDP-mannose to dolichol monophosphate to form dolichol phosphate mannose (Dol-P-Man) which is the mannosyl donor in pathways leading to N-glycosylation, glycosyl phosphatidylinositol membrane anchoring, and O-mannosylation of proteins.</text>
</comment>
<evidence type="ECO:0000256" key="1">
    <source>
        <dbReference type="ARBA" id="ARBA00006739"/>
    </source>
</evidence>
<dbReference type="EMBL" id="WHWC01000340">
    <property type="protein sequence ID" value="KAG8362691.1"/>
    <property type="molecule type" value="Genomic_DNA"/>
</dbReference>
<evidence type="ECO:0000256" key="3">
    <source>
        <dbReference type="ARBA" id="ARBA00022679"/>
    </source>
</evidence>
<reference evidence="6" key="1">
    <citation type="submission" date="2019-10" db="EMBL/GenBank/DDBJ databases">
        <authorList>
            <person name="Zhang R."/>
            <person name="Pan Y."/>
            <person name="Wang J."/>
            <person name="Ma R."/>
            <person name="Yu S."/>
        </authorList>
    </citation>
    <scope>NUCLEOTIDE SEQUENCE</scope>
    <source>
        <strain evidence="6">LA-IB0</strain>
        <tissue evidence="6">Leaf</tissue>
    </source>
</reference>
<comment type="subcellular location">
    <subcellularLocation>
        <location evidence="4">Endoplasmic reticulum</location>
    </subcellularLocation>
</comment>
<dbReference type="SUPFAM" id="SSF53448">
    <property type="entry name" value="Nucleotide-diphospho-sugar transferases"/>
    <property type="match status" value="1"/>
</dbReference>
<dbReference type="GO" id="GO:0004582">
    <property type="term" value="F:dolichyl-phosphate beta-D-mannosyltransferase activity"/>
    <property type="evidence" value="ECO:0007669"/>
    <property type="project" value="UniProtKB-UniRule"/>
</dbReference>
<dbReference type="InterPro" id="IPR029044">
    <property type="entry name" value="Nucleotide-diphossugar_trans"/>
</dbReference>
<sequence length="286" mass="32220">MAAVARSGGDKASSSYGGEECKLRSFCVVWWPKVECESSRMVVEGCARWLLAFRCGILVRRRWRFEREEEEGQGNVNFEIIVVDDGRPDGAQEIVKQLQQLLRPRPKKLGLGTAYMHGLKHATGNFVVIMDADLSHHPKYLPSFIKKQIETGASIVTGTRYVKGGGVHGWNLMRKLTSRGANVLAQTLLWPGVSDLTGSFRLYQKSVLEDVISSWVSKGYVFQMEMIVRASRKGFHIEEVPITFVDSVWKLKAGRIRNIRGSKGTFVPSGYYIEVVDSDNMELWCL</sequence>
<evidence type="ECO:0000256" key="4">
    <source>
        <dbReference type="RuleBase" id="RU365083"/>
    </source>
</evidence>
<evidence type="ECO:0000259" key="5">
    <source>
        <dbReference type="Pfam" id="PF00535"/>
    </source>
</evidence>
<keyword evidence="3 4" id="KW-0808">Transferase</keyword>
<dbReference type="InterPro" id="IPR039528">
    <property type="entry name" value="DPM1-like"/>
</dbReference>
<dbReference type="Proteomes" id="UP000826271">
    <property type="component" value="Unassembled WGS sequence"/>
</dbReference>
<dbReference type="PANTHER" id="PTHR43398:SF1">
    <property type="entry name" value="DOLICHOL-PHOSPHATE MANNOSYLTRANSFERASE SUBUNIT 1"/>
    <property type="match status" value="1"/>
</dbReference>
<evidence type="ECO:0000256" key="2">
    <source>
        <dbReference type="ARBA" id="ARBA00022676"/>
    </source>
</evidence>
<comment type="caution">
    <text evidence="6">The sequence shown here is derived from an EMBL/GenBank/DDBJ whole genome shotgun (WGS) entry which is preliminary data.</text>
</comment>
<comment type="subunit">
    <text evidence="4">Component of the dolichol-phosphate mannose (DPM) synthase complex.</text>
</comment>
<dbReference type="GO" id="GO:0006488">
    <property type="term" value="P:dolichol-linked oligosaccharide biosynthetic process"/>
    <property type="evidence" value="ECO:0007669"/>
    <property type="project" value="TreeGrafter"/>
</dbReference>
<proteinExistence type="inferred from homology"/>
<dbReference type="Pfam" id="PF00535">
    <property type="entry name" value="Glycos_transf_2"/>
    <property type="match status" value="1"/>
</dbReference>
<dbReference type="GO" id="GO:0035269">
    <property type="term" value="P:protein O-linked glycosylation via mannose"/>
    <property type="evidence" value="ECO:0007669"/>
    <property type="project" value="TreeGrafter"/>
</dbReference>
<comment type="catalytic activity">
    <reaction evidence="4">
        <text>a di-trans,poly-cis-dolichyl phosphate + GDP-alpha-D-mannose = a di-trans,poly-cis-dolichyl beta-D-mannosyl phosphate + GDP</text>
        <dbReference type="Rhea" id="RHEA:21184"/>
        <dbReference type="Rhea" id="RHEA-COMP:19498"/>
        <dbReference type="Rhea" id="RHEA-COMP:19501"/>
        <dbReference type="ChEBI" id="CHEBI:57527"/>
        <dbReference type="ChEBI" id="CHEBI:57683"/>
        <dbReference type="ChEBI" id="CHEBI:58189"/>
        <dbReference type="ChEBI" id="CHEBI:58211"/>
    </reaction>
</comment>
<keyword evidence="7" id="KW-1185">Reference proteome</keyword>
<protein>
    <recommendedName>
        <fullName evidence="4">Dolichol-phosphate mannosyltransferase subunit 1</fullName>
        <ecNumber evidence="4">2.4.1.83</ecNumber>
    </recommendedName>
</protein>
<dbReference type="PANTHER" id="PTHR43398">
    <property type="entry name" value="DOLICHOL-PHOSPHATE MANNOSYLTRANSFERASE SUBUNIT 1"/>
    <property type="match status" value="1"/>
</dbReference>
<dbReference type="GO" id="GO:0006506">
    <property type="term" value="P:GPI anchor biosynthetic process"/>
    <property type="evidence" value="ECO:0007669"/>
    <property type="project" value="TreeGrafter"/>
</dbReference>
<dbReference type="FunFam" id="3.90.550.10:FF:000122">
    <property type="entry name" value="Dolichol-phosphate mannosyltransferase subunit 1"/>
    <property type="match status" value="1"/>
</dbReference>
<feature type="domain" description="Glycosyltransferase 2-like" evidence="5">
    <location>
        <begin position="77"/>
        <end position="211"/>
    </location>
</feature>
<dbReference type="GO" id="GO:0005789">
    <property type="term" value="C:endoplasmic reticulum membrane"/>
    <property type="evidence" value="ECO:0007669"/>
    <property type="project" value="TreeGrafter"/>
</dbReference>